<accession>K6ZD96</accession>
<gene>
    <name evidence="1" type="ORF">GARC_4438</name>
</gene>
<dbReference type="eggNOG" id="ENOG50303QV">
    <property type="taxonomic scope" value="Bacteria"/>
</dbReference>
<protein>
    <submittedName>
        <fullName evidence="1">Uncharacterized protein</fullName>
    </submittedName>
</protein>
<evidence type="ECO:0000313" key="1">
    <source>
        <dbReference type="EMBL" id="GAC21380.1"/>
    </source>
</evidence>
<sequence length="151" mass="17099">MLSRDYELNGTINRAASEGAKFALILAMLEQDCTHRPHLEKTKETNQIPEVETGLNYYRSSPLSATDTYWKTCQQTSQLIHNGQLQSAQLWLDMHPEPLSQYNKADGIDAEVMANCSINTQTRLKQAEQNELKIDETGLYDILQKLEPVSA</sequence>
<organism evidence="1 2">
    <name type="scientific">Paraglaciecola arctica BSs20135</name>
    <dbReference type="NCBI Taxonomy" id="493475"/>
    <lineage>
        <taxon>Bacteria</taxon>
        <taxon>Pseudomonadati</taxon>
        <taxon>Pseudomonadota</taxon>
        <taxon>Gammaproteobacteria</taxon>
        <taxon>Alteromonadales</taxon>
        <taxon>Alteromonadaceae</taxon>
        <taxon>Paraglaciecola</taxon>
    </lineage>
</organism>
<dbReference type="Pfam" id="PF11993">
    <property type="entry name" value="VC2046"/>
    <property type="match status" value="1"/>
</dbReference>
<dbReference type="Proteomes" id="UP000006327">
    <property type="component" value="Unassembled WGS sequence"/>
</dbReference>
<dbReference type="EMBL" id="BAEO01000062">
    <property type="protein sequence ID" value="GAC21380.1"/>
    <property type="molecule type" value="Genomic_DNA"/>
</dbReference>
<comment type="caution">
    <text evidence="1">The sequence shown here is derived from an EMBL/GenBank/DDBJ whole genome shotgun (WGS) entry which is preliminary data.</text>
</comment>
<reference evidence="1 2" key="1">
    <citation type="journal article" date="2017" name="Antonie Van Leeuwenhoek">
        <title>Rhizobium rhizosphaerae sp. nov., a novel species isolated from rice rhizosphere.</title>
        <authorList>
            <person name="Zhao J.J."/>
            <person name="Zhang J."/>
            <person name="Zhang R.J."/>
            <person name="Zhang C.W."/>
            <person name="Yin H.Q."/>
            <person name="Zhang X.X."/>
        </authorList>
    </citation>
    <scope>NUCLEOTIDE SEQUENCE [LARGE SCALE GENOMIC DNA]</scope>
    <source>
        <strain evidence="1 2">BSs20135</strain>
    </source>
</reference>
<keyword evidence="2" id="KW-1185">Reference proteome</keyword>
<dbReference type="InterPro" id="IPR021879">
    <property type="entry name" value="VC2046_fam"/>
</dbReference>
<dbReference type="AlphaFoldDB" id="K6ZD96"/>
<evidence type="ECO:0000313" key="2">
    <source>
        <dbReference type="Proteomes" id="UP000006327"/>
    </source>
</evidence>
<proteinExistence type="predicted"/>
<name>K6ZD96_9ALTE</name>